<dbReference type="InterPro" id="IPR001188">
    <property type="entry name" value="Sperm_putr-bd"/>
</dbReference>
<feature type="signal peptide" evidence="5">
    <location>
        <begin position="1"/>
        <end position="24"/>
    </location>
</feature>
<keyword evidence="4" id="KW-0574">Periplasm</keyword>
<evidence type="ECO:0000313" key="6">
    <source>
        <dbReference type="EMBL" id="WRY35501.1"/>
    </source>
</evidence>
<dbReference type="Pfam" id="PF13416">
    <property type="entry name" value="SBP_bac_8"/>
    <property type="match status" value="1"/>
</dbReference>
<comment type="subcellular location">
    <subcellularLocation>
        <location evidence="1">Periplasm</location>
    </subcellularLocation>
</comment>
<evidence type="ECO:0000313" key="7">
    <source>
        <dbReference type="Proteomes" id="UP001623290"/>
    </source>
</evidence>
<evidence type="ECO:0000256" key="1">
    <source>
        <dbReference type="ARBA" id="ARBA00004418"/>
    </source>
</evidence>
<proteinExistence type="predicted"/>
<evidence type="ECO:0000256" key="4">
    <source>
        <dbReference type="ARBA" id="ARBA00022764"/>
    </source>
</evidence>
<dbReference type="PANTHER" id="PTHR30222">
    <property type="entry name" value="SPERMIDINE/PUTRESCINE-BINDING PERIPLASMIC PROTEIN"/>
    <property type="match status" value="1"/>
</dbReference>
<evidence type="ECO:0000256" key="2">
    <source>
        <dbReference type="ARBA" id="ARBA00022448"/>
    </source>
</evidence>
<organism evidence="6 7">
    <name type="scientific">Thioclava litoralis</name>
    <dbReference type="NCBI Taxonomy" id="3076557"/>
    <lineage>
        <taxon>Bacteria</taxon>
        <taxon>Pseudomonadati</taxon>
        <taxon>Pseudomonadota</taxon>
        <taxon>Alphaproteobacteria</taxon>
        <taxon>Rhodobacterales</taxon>
        <taxon>Paracoccaceae</taxon>
        <taxon>Thioclava</taxon>
    </lineage>
</organism>
<evidence type="ECO:0000256" key="3">
    <source>
        <dbReference type="ARBA" id="ARBA00022729"/>
    </source>
</evidence>
<sequence length="387" mass="42253">MKPILSACVSGLALLAASSVPLQAADMLTTLEPGEGTVSIVAWPGYIERGETDPDYDWVTKFEQSTNCKVEIKTANTSDEMVALMNEGGFDLVTASGDASLRLIAGGRVQPINTDLIPSWSRVDDRLKDAPWHTVKGVHYGTPFMWGPNVLMYNTETFPDAPKSWEVVFKAMTLPDGKANTGRVQAYDGPIYIADAALYLMAHQPELGITSPYELNEDQYAAALDLLRGQRKLVSRYWHDAFIQIDDFKNEGVVASSSWPFMVNLLKADGVPVASVIPEEGATGWADTLMLHSEAKHPNCAYAFMEHSLNSNLQSDLSVWFGAVPSVPSACTDGSGKQTAEGCSANGLDDFDRIRFWQTPVSSCESQGNCVPYYRWVSDYIGVIGGR</sequence>
<dbReference type="InterPro" id="IPR006059">
    <property type="entry name" value="SBP"/>
</dbReference>
<dbReference type="EMBL" id="CP135444">
    <property type="protein sequence ID" value="WRY35501.1"/>
    <property type="molecule type" value="Genomic_DNA"/>
</dbReference>
<evidence type="ECO:0000256" key="5">
    <source>
        <dbReference type="SAM" id="SignalP"/>
    </source>
</evidence>
<dbReference type="Gene3D" id="3.40.190.10">
    <property type="entry name" value="Periplasmic binding protein-like II"/>
    <property type="match status" value="2"/>
</dbReference>
<keyword evidence="3 5" id="KW-0732">Signal</keyword>
<keyword evidence="7" id="KW-1185">Reference proteome</keyword>
<dbReference type="Proteomes" id="UP001623290">
    <property type="component" value="Plasmid unnamed1"/>
</dbReference>
<protein>
    <submittedName>
        <fullName evidence="6">ABC transporter substrate-binding protein</fullName>
    </submittedName>
</protein>
<dbReference type="PANTHER" id="PTHR30222:SF18">
    <property type="entry name" value="BIFUNCTIONAL POLYHYDROXYBUTYRATE SYNTHASE _ ABC TRANSPORTER PERIPLASMIC BINDING PROTEIN-RELATED"/>
    <property type="match status" value="1"/>
</dbReference>
<geneLocation type="plasmid" evidence="6 7">
    <name>unnamed1</name>
</geneLocation>
<keyword evidence="6" id="KW-0614">Plasmid</keyword>
<keyword evidence="2" id="KW-0813">Transport</keyword>
<dbReference type="SUPFAM" id="SSF53850">
    <property type="entry name" value="Periplasmic binding protein-like II"/>
    <property type="match status" value="1"/>
</dbReference>
<reference evidence="6 7" key="1">
    <citation type="submission" date="2023-09" db="EMBL/GenBank/DDBJ databases">
        <title>Thioclava shenzhenensis sp. nov., a multidrug resistant bacteria-antagonizing species isolated from coastal seawater.</title>
        <authorList>
            <person name="Long M."/>
        </authorList>
    </citation>
    <scope>NUCLEOTIDE SEQUENCE [LARGE SCALE GENOMIC DNA]</scope>
    <source>
        <strain evidence="6 7">FTW29</strain>
        <plasmid evidence="6 7">unnamed1</plasmid>
    </source>
</reference>
<gene>
    <name evidence="6" type="ORF">RPE78_15005</name>
</gene>
<name>A0ABZ1E4X1_9RHOB</name>
<dbReference type="RefSeq" id="WP_330647274.1">
    <property type="nucleotide sequence ID" value="NZ_CP135444.1"/>
</dbReference>
<dbReference type="PRINTS" id="PR00909">
    <property type="entry name" value="SPERMDNBNDNG"/>
</dbReference>
<feature type="chain" id="PRO_5047471391" evidence="5">
    <location>
        <begin position="25"/>
        <end position="387"/>
    </location>
</feature>
<dbReference type="CDD" id="cd13588">
    <property type="entry name" value="PBP2_polyamine_1"/>
    <property type="match status" value="1"/>
</dbReference>
<accession>A0ABZ1E4X1</accession>